<dbReference type="AlphaFoldDB" id="A0A9Q3FCW3"/>
<comment type="caution">
    <text evidence="3">The sequence shown here is derived from an EMBL/GenBank/DDBJ whole genome shotgun (WGS) entry which is preliminary data.</text>
</comment>
<feature type="region of interest" description="Disordered" evidence="1">
    <location>
        <begin position="60"/>
        <end position="81"/>
    </location>
</feature>
<dbReference type="PANTHER" id="PTHR11439">
    <property type="entry name" value="GAG-POL-RELATED RETROTRANSPOSON"/>
    <property type="match status" value="1"/>
</dbReference>
<accession>A0A9Q3FCW3</accession>
<dbReference type="Pfam" id="PF07727">
    <property type="entry name" value="RVT_2"/>
    <property type="match status" value="1"/>
</dbReference>
<dbReference type="SUPFAM" id="SSF56672">
    <property type="entry name" value="DNA/RNA polymerases"/>
    <property type="match status" value="1"/>
</dbReference>
<feature type="domain" description="Reverse transcriptase Ty1/copia-type" evidence="2">
    <location>
        <begin position="173"/>
        <end position="410"/>
    </location>
</feature>
<dbReference type="InterPro" id="IPR043502">
    <property type="entry name" value="DNA/RNA_pol_sf"/>
</dbReference>
<dbReference type="OrthoDB" id="3344688at2759"/>
<sequence length="663" mass="73708">MRIGDGKVLISKHVLFDESIYPSSPDQFSSSSPLVIPFTEGKEGSEISVDEVQTSVGIEEEAEEPHQGDSAHIHPNQEVEGVDEVPSILPVDTTEGPQLVVRPKLCVIGPRHPTLISSNIDQSNILPYSRRAGALLTSVEVAPRTFKMAINSPSKEVWLEAIAKELDSMDALKVWEIVDLDPSFKLVGTTWVFKIKKDHLGNVTEHKARLCAQGFPQTAGVDFENTYSPTGRLNSLRTLIAFAARNDLLFHQIDIKSAFLNAPLMECVYLSIPQGLNQDQRRFCLKLKKAIYGLKQAPLAWYDRLRGWLISVNFSPCILDPYVFYRSGDSPLWLYVHVDDIAIFGKDVEPFKAKVSRELDVKDIGAADLMLGVKVTQQDDLISLNQQHFCESLLDLYGMGDCRPVCTPLIPNQQLSSASEEELSSFNALGISYRSAIGSINYLSTATRPDLSYAVSSLSQFLERPGINHWKAFLHVLRYLRGTQDPALTYYKGNNSGIVAYSDADWGNCPDTRRLITGFLATFSGCLVIWKTRKQPTVSLSTSEAEYKSLCDLTSELLWMSQLYKEASLYGEDTAIPIHEDNQGCGNSGMNGKRMKHVDIQLHFVREAIGSSKTRLVYTPTGKMLADFLTKSVSRVTFGKAVSSLKVLRLIARGDVRNNEISV</sequence>
<evidence type="ECO:0000313" key="4">
    <source>
        <dbReference type="Proteomes" id="UP000765509"/>
    </source>
</evidence>
<gene>
    <name evidence="3" type="ORF">O181_076624</name>
</gene>
<organism evidence="3 4">
    <name type="scientific">Austropuccinia psidii MF-1</name>
    <dbReference type="NCBI Taxonomy" id="1389203"/>
    <lineage>
        <taxon>Eukaryota</taxon>
        <taxon>Fungi</taxon>
        <taxon>Dikarya</taxon>
        <taxon>Basidiomycota</taxon>
        <taxon>Pucciniomycotina</taxon>
        <taxon>Pucciniomycetes</taxon>
        <taxon>Pucciniales</taxon>
        <taxon>Sphaerophragmiaceae</taxon>
        <taxon>Austropuccinia</taxon>
    </lineage>
</organism>
<evidence type="ECO:0000259" key="2">
    <source>
        <dbReference type="Pfam" id="PF07727"/>
    </source>
</evidence>
<dbReference type="CDD" id="cd09272">
    <property type="entry name" value="RNase_HI_RT_Ty1"/>
    <property type="match status" value="1"/>
</dbReference>
<dbReference type="EMBL" id="AVOT02041545">
    <property type="protein sequence ID" value="MBW0536909.1"/>
    <property type="molecule type" value="Genomic_DNA"/>
</dbReference>
<protein>
    <recommendedName>
        <fullName evidence="2">Reverse transcriptase Ty1/copia-type domain-containing protein</fullName>
    </recommendedName>
</protein>
<name>A0A9Q3FCW3_9BASI</name>
<dbReference type="Proteomes" id="UP000765509">
    <property type="component" value="Unassembled WGS sequence"/>
</dbReference>
<keyword evidence="4" id="KW-1185">Reference proteome</keyword>
<proteinExistence type="predicted"/>
<feature type="compositionally biased region" description="Basic and acidic residues" evidence="1">
    <location>
        <begin position="64"/>
        <end position="77"/>
    </location>
</feature>
<dbReference type="InterPro" id="IPR013103">
    <property type="entry name" value="RVT_2"/>
</dbReference>
<evidence type="ECO:0000256" key="1">
    <source>
        <dbReference type="SAM" id="MobiDB-lite"/>
    </source>
</evidence>
<dbReference type="PANTHER" id="PTHR11439:SF463">
    <property type="entry name" value="REVERSE TRANSCRIPTASE TY1_COPIA-TYPE DOMAIN-CONTAINING PROTEIN"/>
    <property type="match status" value="1"/>
</dbReference>
<reference evidence="3" key="1">
    <citation type="submission" date="2021-03" db="EMBL/GenBank/DDBJ databases">
        <title>Draft genome sequence of rust myrtle Austropuccinia psidii MF-1, a brazilian biotype.</title>
        <authorList>
            <person name="Quecine M.C."/>
            <person name="Pachon D.M.R."/>
            <person name="Bonatelli M.L."/>
            <person name="Correr F.H."/>
            <person name="Franceschini L.M."/>
            <person name="Leite T.F."/>
            <person name="Margarido G.R.A."/>
            <person name="Almeida C.A."/>
            <person name="Ferrarezi J.A."/>
            <person name="Labate C.A."/>
        </authorList>
    </citation>
    <scope>NUCLEOTIDE SEQUENCE</scope>
    <source>
        <strain evidence="3">MF-1</strain>
    </source>
</reference>
<evidence type="ECO:0000313" key="3">
    <source>
        <dbReference type="EMBL" id="MBW0536909.1"/>
    </source>
</evidence>